<keyword evidence="6" id="KW-1185">Reference proteome</keyword>
<comment type="caution">
    <text evidence="5">The sequence shown here is derived from an EMBL/GenBank/DDBJ whole genome shotgun (WGS) entry which is preliminary data.</text>
</comment>
<dbReference type="Proteomes" id="UP001165561">
    <property type="component" value="Unassembled WGS sequence"/>
</dbReference>
<keyword evidence="2 5" id="KW-0067">ATP-binding</keyword>
<evidence type="ECO:0000313" key="6">
    <source>
        <dbReference type="Proteomes" id="UP001165561"/>
    </source>
</evidence>
<dbReference type="Gene3D" id="3.40.50.300">
    <property type="entry name" value="P-loop containing nucleotide triphosphate hydrolases"/>
    <property type="match status" value="1"/>
</dbReference>
<dbReference type="PROSITE" id="PS00211">
    <property type="entry name" value="ABC_TRANSPORTER_1"/>
    <property type="match status" value="1"/>
</dbReference>
<feature type="domain" description="ABC transporter" evidence="4">
    <location>
        <begin position="25"/>
        <end position="255"/>
    </location>
</feature>
<proteinExistence type="predicted"/>
<dbReference type="InterPro" id="IPR003439">
    <property type="entry name" value="ABC_transporter-like_ATP-bd"/>
</dbReference>
<evidence type="ECO:0000256" key="3">
    <source>
        <dbReference type="SAM" id="MobiDB-lite"/>
    </source>
</evidence>
<dbReference type="InterPro" id="IPR003593">
    <property type="entry name" value="AAA+_ATPase"/>
</dbReference>
<gene>
    <name evidence="5" type="ORF">PU560_03750</name>
</gene>
<organism evidence="5 6">
    <name type="scientific">Georgenia halotolerans</name>
    <dbReference type="NCBI Taxonomy" id="3028317"/>
    <lineage>
        <taxon>Bacteria</taxon>
        <taxon>Bacillati</taxon>
        <taxon>Actinomycetota</taxon>
        <taxon>Actinomycetes</taxon>
        <taxon>Micrococcales</taxon>
        <taxon>Bogoriellaceae</taxon>
        <taxon>Georgenia</taxon>
    </lineage>
</organism>
<dbReference type="EMBL" id="JARACI010000562">
    <property type="protein sequence ID" value="MDD9205581.1"/>
    <property type="molecule type" value="Genomic_DNA"/>
</dbReference>
<feature type="non-terminal residue" evidence="5">
    <location>
        <position position="1"/>
    </location>
</feature>
<sequence>GEGSMSAAVTSAGARPDVPPTGNVLEVHDLVRRYGDLTAVDGVSFHIAPGETYGLLGPNGAGKTTTISMVAGLLPADAGTVTVAGAPMRPSAVDVKRHIGLVPQDLAIYPELTARENLTFFGRLQGMRGTELATRTDEVLELIALSDRAADATKEYSGGMKRRLNIGIGLLHRPTLLILDEPTVGVDPQSRNAILESVEALSVEGMAVLYTTHYMEEAERLCDRIAIVDAGRIQGEGTRGELIRMIGGVDHIRLAGTGVTEQVAARLREVPAVEQVHGDPHSLVLTVHDAPTAVAAVVTTATAAGVELSDVEISRPDLESVFLHLTGKALRD</sequence>
<keyword evidence="1" id="KW-0547">Nucleotide-binding</keyword>
<protein>
    <submittedName>
        <fullName evidence="5">ABC transporter ATP-binding protein</fullName>
    </submittedName>
</protein>
<evidence type="ECO:0000256" key="1">
    <source>
        <dbReference type="ARBA" id="ARBA00022741"/>
    </source>
</evidence>
<reference evidence="5" key="1">
    <citation type="submission" date="2023-02" db="EMBL/GenBank/DDBJ databases">
        <title>Georgenia sp.10Sc9-8, isolated from a soil sample collected from the Taklamakan desert.</title>
        <authorList>
            <person name="Liu S."/>
        </authorList>
    </citation>
    <scope>NUCLEOTIDE SEQUENCE</scope>
    <source>
        <strain evidence="5">10Sc9-8</strain>
    </source>
</reference>
<evidence type="ECO:0000256" key="2">
    <source>
        <dbReference type="ARBA" id="ARBA00022840"/>
    </source>
</evidence>
<name>A0ABT5TU48_9MICO</name>
<dbReference type="SMART" id="SM00382">
    <property type="entry name" value="AAA"/>
    <property type="match status" value="1"/>
</dbReference>
<evidence type="ECO:0000313" key="5">
    <source>
        <dbReference type="EMBL" id="MDD9205581.1"/>
    </source>
</evidence>
<evidence type="ECO:0000259" key="4">
    <source>
        <dbReference type="PROSITE" id="PS50893"/>
    </source>
</evidence>
<dbReference type="PANTHER" id="PTHR43582:SF2">
    <property type="entry name" value="LINEARMYCIN RESISTANCE ATP-BINDING PROTEIN LNRL"/>
    <property type="match status" value="1"/>
</dbReference>
<accession>A0ABT5TU48</accession>
<dbReference type="PANTHER" id="PTHR43582">
    <property type="entry name" value="LINEARMYCIN RESISTANCE ATP-BINDING PROTEIN LNRL"/>
    <property type="match status" value="1"/>
</dbReference>
<dbReference type="Pfam" id="PF00005">
    <property type="entry name" value="ABC_tran"/>
    <property type="match status" value="1"/>
</dbReference>
<dbReference type="InterPro" id="IPR027417">
    <property type="entry name" value="P-loop_NTPase"/>
</dbReference>
<dbReference type="InterPro" id="IPR017871">
    <property type="entry name" value="ABC_transporter-like_CS"/>
</dbReference>
<feature type="region of interest" description="Disordered" evidence="3">
    <location>
        <begin position="1"/>
        <end position="22"/>
    </location>
</feature>
<dbReference type="PROSITE" id="PS50893">
    <property type="entry name" value="ABC_TRANSPORTER_2"/>
    <property type="match status" value="1"/>
</dbReference>
<dbReference type="GO" id="GO:0005524">
    <property type="term" value="F:ATP binding"/>
    <property type="evidence" value="ECO:0007669"/>
    <property type="project" value="UniProtKB-KW"/>
</dbReference>
<dbReference type="SUPFAM" id="SSF52540">
    <property type="entry name" value="P-loop containing nucleoside triphosphate hydrolases"/>
    <property type="match status" value="1"/>
</dbReference>